<dbReference type="InterPro" id="IPR011650">
    <property type="entry name" value="Peptidase_M20_dimer"/>
</dbReference>
<dbReference type="AlphaFoldDB" id="A0A3P5WWT2"/>
<dbReference type="Proteomes" id="UP000277498">
    <property type="component" value="Unassembled WGS sequence"/>
</dbReference>
<dbReference type="GO" id="GO:0046872">
    <property type="term" value="F:metal ion binding"/>
    <property type="evidence" value="ECO:0007669"/>
    <property type="project" value="UniProtKB-KW"/>
</dbReference>
<protein>
    <submittedName>
        <fullName evidence="4">Acetylornithine deacetylase</fullName>
        <ecNumber evidence="4">3.5.1.16</ecNumber>
    </submittedName>
</protein>
<organism evidence="4 5">
    <name type="scientific">Pseudogemmobacter humi</name>
    <dbReference type="NCBI Taxonomy" id="2483812"/>
    <lineage>
        <taxon>Bacteria</taxon>
        <taxon>Pseudomonadati</taxon>
        <taxon>Pseudomonadota</taxon>
        <taxon>Alphaproteobacteria</taxon>
        <taxon>Rhodobacterales</taxon>
        <taxon>Paracoccaceae</taxon>
        <taxon>Pseudogemmobacter</taxon>
    </lineage>
</organism>
<keyword evidence="1" id="KW-0479">Metal-binding</keyword>
<dbReference type="SUPFAM" id="SSF53187">
    <property type="entry name" value="Zn-dependent exopeptidases"/>
    <property type="match status" value="1"/>
</dbReference>
<dbReference type="SUPFAM" id="SSF55031">
    <property type="entry name" value="Bacterial exopeptidase dimerisation domain"/>
    <property type="match status" value="1"/>
</dbReference>
<dbReference type="Pfam" id="PF07687">
    <property type="entry name" value="M20_dimer"/>
    <property type="match status" value="1"/>
</dbReference>
<dbReference type="CDD" id="cd08659">
    <property type="entry name" value="M20_ArgE_DapE-like"/>
    <property type="match status" value="1"/>
</dbReference>
<evidence type="ECO:0000256" key="2">
    <source>
        <dbReference type="ARBA" id="ARBA00022801"/>
    </source>
</evidence>
<dbReference type="RefSeq" id="WP_124084757.1">
    <property type="nucleotide sequence ID" value="NZ_UXAW01000032.1"/>
</dbReference>
<accession>A0A3P5WWT2</accession>
<evidence type="ECO:0000313" key="4">
    <source>
        <dbReference type="EMBL" id="VDC19929.1"/>
    </source>
</evidence>
<dbReference type="EC" id="3.5.1.16" evidence="4"/>
<evidence type="ECO:0000259" key="3">
    <source>
        <dbReference type="Pfam" id="PF07687"/>
    </source>
</evidence>
<evidence type="ECO:0000313" key="5">
    <source>
        <dbReference type="Proteomes" id="UP000277498"/>
    </source>
</evidence>
<dbReference type="GO" id="GO:0008777">
    <property type="term" value="F:acetylornithine deacetylase activity"/>
    <property type="evidence" value="ECO:0007669"/>
    <property type="project" value="UniProtKB-EC"/>
</dbReference>
<keyword evidence="2 4" id="KW-0378">Hydrolase</keyword>
<proteinExistence type="predicted"/>
<evidence type="ECO:0000256" key="1">
    <source>
        <dbReference type="ARBA" id="ARBA00022723"/>
    </source>
</evidence>
<dbReference type="EMBL" id="UXAW01000032">
    <property type="protein sequence ID" value="VDC19929.1"/>
    <property type="molecule type" value="Genomic_DNA"/>
</dbReference>
<dbReference type="Pfam" id="PF01546">
    <property type="entry name" value="Peptidase_M20"/>
    <property type="match status" value="1"/>
</dbReference>
<dbReference type="InterPro" id="IPR036264">
    <property type="entry name" value="Bact_exopeptidase_dim_dom"/>
</dbReference>
<name>A0A3P5WWT2_9RHOB</name>
<dbReference type="PANTHER" id="PTHR43808">
    <property type="entry name" value="ACETYLORNITHINE DEACETYLASE"/>
    <property type="match status" value="1"/>
</dbReference>
<keyword evidence="5" id="KW-1185">Reference proteome</keyword>
<reference evidence="4 5" key="1">
    <citation type="submission" date="2018-11" db="EMBL/GenBank/DDBJ databases">
        <authorList>
            <person name="Criscuolo A."/>
        </authorList>
    </citation>
    <scope>NUCLEOTIDE SEQUENCE [LARGE SCALE GENOMIC DNA]</scope>
    <source>
        <strain evidence="4">ACIP111625</strain>
    </source>
</reference>
<dbReference type="InterPro" id="IPR002933">
    <property type="entry name" value="Peptidase_M20"/>
</dbReference>
<dbReference type="OrthoDB" id="9809784at2"/>
<dbReference type="InterPro" id="IPR050072">
    <property type="entry name" value="Peptidase_M20A"/>
</dbReference>
<sequence>MEDLHDKTQGAAVFDVAEFLSQLIRVPSCDPPGGELEVARLVHQALLSLGIGAELDEFQPGRANVLGRIRGAGRRKAMVFSSHMDTLPPGATGWSRDPFSGLIEGGRVHGRGASDMKSALACMVAAAGEIAASGTPLEGDLVLAFTAGESNDLLGARRFAAQGLKDEIGAFLCGEPSDLDIIVVEKAVLWLRLSARGRIGHVSGEGGANAIHALMAGLERLKTFTFDLPAHPLLDGPTLSLNRIQGGSANNMTPEYCEAVVDIRLPPGVPADVILDRLAAHLGEGIALEVIDFKPAVEERADSPFVALCARICEEERGERPKILGVSYYSDGAVLMDGVEAPFAIIGPGHLGASGTADESVPVENLHCAVAICRRIALAWLGSGA</sequence>
<dbReference type="Gene3D" id="3.30.70.360">
    <property type="match status" value="1"/>
</dbReference>
<feature type="domain" description="Peptidase M20 dimerisation" evidence="3">
    <location>
        <begin position="186"/>
        <end position="284"/>
    </location>
</feature>
<gene>
    <name evidence="4" type="primary">argE</name>
    <name evidence="4" type="ORF">XINFAN_00316</name>
</gene>
<dbReference type="Gene3D" id="3.40.630.10">
    <property type="entry name" value="Zn peptidases"/>
    <property type="match status" value="1"/>
</dbReference>